<feature type="non-terminal residue" evidence="2">
    <location>
        <position position="288"/>
    </location>
</feature>
<dbReference type="PROSITE" id="PS50805">
    <property type="entry name" value="KRAB"/>
    <property type="match status" value="1"/>
</dbReference>
<evidence type="ECO:0000313" key="2">
    <source>
        <dbReference type="EMBL" id="KAG8506272.1"/>
    </source>
</evidence>
<dbReference type="InterPro" id="IPR050169">
    <property type="entry name" value="Krueppel_C2H2_ZnF"/>
</dbReference>
<dbReference type="Pfam" id="PF01352">
    <property type="entry name" value="KRAB"/>
    <property type="match status" value="1"/>
</dbReference>
<dbReference type="OrthoDB" id="9558250at2759"/>
<evidence type="ECO:0000313" key="3">
    <source>
        <dbReference type="Proteomes" id="UP000700334"/>
    </source>
</evidence>
<dbReference type="Proteomes" id="UP000700334">
    <property type="component" value="Unassembled WGS sequence"/>
</dbReference>
<sequence>GMVSFEDVAVNFTWEEWQDLNDAQRMLFRDVMLETYSNLVSLGHCVKGPEVSMRLEQGAQPWTVEEPPYQMLSDVLTTDYLIKANPTNQGRHLWQVLTGNNKTSTNKRTDIGIKMNLDSNNSLNRSIKIGIISSRMPENSSVHRNKFTPGNPHEEHDGKEEEIFDRIRESLRYPEHLSHQMIPNFQQPFEFCEQGKALSKEIIFTYRGVIAEGSACKYSKCRDTYNKPHFVDQDRTQVGQIPYACSERGTPADVKPVHLNIHRYVEDEQKKCSFTPYECQECRELFSR</sequence>
<dbReference type="InterPro" id="IPR001909">
    <property type="entry name" value="KRAB"/>
</dbReference>
<reference evidence="2" key="1">
    <citation type="journal article" date="2021" name="Evol. Appl.">
        <title>The genome of the Pyrenean desman and the effects of bottlenecks and inbreeding on the genomic landscape of an endangered species.</title>
        <authorList>
            <person name="Escoda L."/>
            <person name="Castresana J."/>
        </authorList>
    </citation>
    <scope>NUCLEOTIDE SEQUENCE</scope>
    <source>
        <strain evidence="2">IBE-C5619</strain>
    </source>
</reference>
<dbReference type="Gene3D" id="6.10.140.140">
    <property type="match status" value="1"/>
</dbReference>
<gene>
    <name evidence="2" type="ORF">J0S82_001748</name>
</gene>
<comment type="caution">
    <text evidence="2">The sequence shown here is derived from an EMBL/GenBank/DDBJ whole genome shotgun (WGS) entry which is preliminary data.</text>
</comment>
<dbReference type="SUPFAM" id="SSF109640">
    <property type="entry name" value="KRAB domain (Kruppel-associated box)"/>
    <property type="match status" value="1"/>
</dbReference>
<evidence type="ECO:0000259" key="1">
    <source>
        <dbReference type="PROSITE" id="PS50805"/>
    </source>
</evidence>
<dbReference type="PANTHER" id="PTHR23232">
    <property type="entry name" value="KRAB DOMAIN C2H2 ZINC FINGER"/>
    <property type="match status" value="1"/>
</dbReference>
<proteinExistence type="predicted"/>
<name>A0A8J6DDY6_GALPY</name>
<feature type="domain" description="KRAB" evidence="1">
    <location>
        <begin position="3"/>
        <end position="74"/>
    </location>
</feature>
<keyword evidence="3" id="KW-1185">Reference proteome</keyword>
<dbReference type="EMBL" id="JAGFMF010012164">
    <property type="protein sequence ID" value="KAG8506272.1"/>
    <property type="molecule type" value="Genomic_DNA"/>
</dbReference>
<protein>
    <submittedName>
        <fullName evidence="2">Zinc finger protein 717</fullName>
    </submittedName>
</protein>
<feature type="non-terminal residue" evidence="2">
    <location>
        <position position="1"/>
    </location>
</feature>
<dbReference type="InterPro" id="IPR036051">
    <property type="entry name" value="KRAB_dom_sf"/>
</dbReference>
<organism evidence="2 3">
    <name type="scientific">Galemys pyrenaicus</name>
    <name type="common">Iberian desman</name>
    <name type="synonym">Pyrenean desman</name>
    <dbReference type="NCBI Taxonomy" id="202257"/>
    <lineage>
        <taxon>Eukaryota</taxon>
        <taxon>Metazoa</taxon>
        <taxon>Chordata</taxon>
        <taxon>Craniata</taxon>
        <taxon>Vertebrata</taxon>
        <taxon>Euteleostomi</taxon>
        <taxon>Mammalia</taxon>
        <taxon>Eutheria</taxon>
        <taxon>Laurasiatheria</taxon>
        <taxon>Eulipotyphla</taxon>
        <taxon>Talpidae</taxon>
        <taxon>Galemys</taxon>
    </lineage>
</organism>
<dbReference type="CDD" id="cd07765">
    <property type="entry name" value="KRAB_A-box"/>
    <property type="match status" value="1"/>
</dbReference>
<dbReference type="PANTHER" id="PTHR23232:SF148">
    <property type="entry name" value="KRAB DOMAIN-CONTAINING PROTEIN"/>
    <property type="match status" value="1"/>
</dbReference>
<accession>A0A8J6DDY6</accession>
<dbReference type="AlphaFoldDB" id="A0A8J6DDY6"/>
<dbReference type="SMART" id="SM00349">
    <property type="entry name" value="KRAB"/>
    <property type="match status" value="1"/>
</dbReference>
<dbReference type="GO" id="GO:0006355">
    <property type="term" value="P:regulation of DNA-templated transcription"/>
    <property type="evidence" value="ECO:0007669"/>
    <property type="project" value="InterPro"/>
</dbReference>